<dbReference type="STRING" id="216142.LT40_21175"/>
<dbReference type="AlphaFoldDB" id="A0A089YZ46"/>
<dbReference type="Gene3D" id="1.10.287.130">
    <property type="match status" value="1"/>
</dbReference>
<sequence length="430" mass="46473">MSHSAAPSPIDESERLAALEHLSVLDSPPEPGFDDIVQLATQLCATPIGLVSLVDRERQWFKACIGLDVPQTHRDLAFCAHAILAPETVMIVPDTHLDPRFMNSPLVLGPPYIRFYAGAPIITRQGSALGTVCVIDTVPRTLEAAQCKALQALARQTAAQLELRLLNDQREQQTLSLSQQLDNVLSEHQQTLQTLRHAQRISSLGQLTAGIAHDFNNLLQAVSASLQMTRLKARKPLEVERLTEIGLQAVRQGAQLIHHLLAFARREEPSVQAVKLDERIEHNSDLFGRALGATTKVLLDLQAPAQAVMCDAHQLDAALLNLLVNARDALRGAGQIRVATCQRVVCGDAQLADGDYLCLSVADDGPGIPEDVLAQVFEPFYTTKASGQGTGLGLSQVYGFALSAEGIARIDSRAGEGTTVTLWLRRAAAV</sequence>
<dbReference type="eggNOG" id="COG4191">
    <property type="taxonomic scope" value="Bacteria"/>
</dbReference>
<dbReference type="Proteomes" id="UP000029499">
    <property type="component" value="Chromosome"/>
</dbReference>
<dbReference type="EMBL" id="CP009533">
    <property type="protein sequence ID" value="AIS19762.1"/>
    <property type="molecule type" value="Genomic_DNA"/>
</dbReference>
<dbReference type="RefSeq" id="WP_043193170.1">
    <property type="nucleotide sequence ID" value="NZ_CP009533.1"/>
</dbReference>
<dbReference type="Pfam" id="PF00512">
    <property type="entry name" value="HisKA"/>
    <property type="match status" value="1"/>
</dbReference>
<evidence type="ECO:0000256" key="1">
    <source>
        <dbReference type="ARBA" id="ARBA00000085"/>
    </source>
</evidence>
<evidence type="ECO:0000256" key="2">
    <source>
        <dbReference type="ARBA" id="ARBA00012438"/>
    </source>
</evidence>
<evidence type="ECO:0000313" key="5">
    <source>
        <dbReference type="EMBL" id="AIS19762.1"/>
    </source>
</evidence>
<dbReference type="Gene3D" id="3.30.450.40">
    <property type="match status" value="1"/>
</dbReference>
<dbReference type="InterPro" id="IPR005467">
    <property type="entry name" value="His_kinase_dom"/>
</dbReference>
<dbReference type="SMART" id="SM00388">
    <property type="entry name" value="HisKA"/>
    <property type="match status" value="1"/>
</dbReference>
<dbReference type="SUPFAM" id="SSF47384">
    <property type="entry name" value="Homodimeric domain of signal transducing histidine kinase"/>
    <property type="match status" value="1"/>
</dbReference>
<dbReference type="PROSITE" id="PS50109">
    <property type="entry name" value="HIS_KIN"/>
    <property type="match status" value="1"/>
</dbReference>
<dbReference type="SUPFAM" id="SSF55781">
    <property type="entry name" value="GAF domain-like"/>
    <property type="match status" value="1"/>
</dbReference>
<proteinExistence type="predicted"/>
<reference evidence="5 6" key="1">
    <citation type="journal article" date="2015" name="J. Biotechnol.">
        <title>Complete genome sequence of Pseudomonas rhizosphaerae IH5T (=DSM 16299T), a phosphate-solubilizing rhizobacterium for bacterial biofertilizer.</title>
        <authorList>
            <person name="Kwak Y."/>
            <person name="Jung B.K."/>
            <person name="Shin J.H."/>
        </authorList>
    </citation>
    <scope>NUCLEOTIDE SEQUENCE [LARGE SCALE GENOMIC DNA]</scope>
    <source>
        <strain evidence="5">DSM 16299</strain>
    </source>
</reference>
<dbReference type="SMART" id="SM00065">
    <property type="entry name" value="GAF"/>
    <property type="match status" value="1"/>
</dbReference>
<dbReference type="PANTHER" id="PTHR43102">
    <property type="entry name" value="SLR1143 PROTEIN"/>
    <property type="match status" value="1"/>
</dbReference>
<comment type="catalytic activity">
    <reaction evidence="1">
        <text>ATP + protein L-histidine = ADP + protein N-phospho-L-histidine.</text>
        <dbReference type="EC" id="2.7.13.3"/>
    </reaction>
</comment>
<dbReference type="SMART" id="SM00387">
    <property type="entry name" value="HATPase_c"/>
    <property type="match status" value="1"/>
</dbReference>
<dbReference type="InterPro" id="IPR003594">
    <property type="entry name" value="HATPase_dom"/>
</dbReference>
<dbReference type="PRINTS" id="PR00344">
    <property type="entry name" value="BCTRLSENSOR"/>
</dbReference>
<dbReference type="Gene3D" id="3.30.565.10">
    <property type="entry name" value="Histidine kinase-like ATPase, C-terminal domain"/>
    <property type="match status" value="1"/>
</dbReference>
<gene>
    <name evidence="5" type="ORF">LT40_21175</name>
</gene>
<evidence type="ECO:0000256" key="3">
    <source>
        <dbReference type="ARBA" id="ARBA00022553"/>
    </source>
</evidence>
<dbReference type="SUPFAM" id="SSF55874">
    <property type="entry name" value="ATPase domain of HSP90 chaperone/DNA topoisomerase II/histidine kinase"/>
    <property type="match status" value="1"/>
</dbReference>
<keyword evidence="5" id="KW-0418">Kinase</keyword>
<feature type="domain" description="Histidine kinase" evidence="4">
    <location>
        <begin position="210"/>
        <end position="428"/>
    </location>
</feature>
<dbReference type="Pfam" id="PF01590">
    <property type="entry name" value="GAF"/>
    <property type="match status" value="1"/>
</dbReference>
<dbReference type="OrthoDB" id="9812358at2"/>
<dbReference type="InterPro" id="IPR003018">
    <property type="entry name" value="GAF"/>
</dbReference>
<organism evidence="5 6">
    <name type="scientific">Pseudomonas rhizosphaerae</name>
    <dbReference type="NCBI Taxonomy" id="216142"/>
    <lineage>
        <taxon>Bacteria</taxon>
        <taxon>Pseudomonadati</taxon>
        <taxon>Pseudomonadota</taxon>
        <taxon>Gammaproteobacteria</taxon>
        <taxon>Pseudomonadales</taxon>
        <taxon>Pseudomonadaceae</taxon>
        <taxon>Pseudomonas</taxon>
    </lineage>
</organism>
<dbReference type="PANTHER" id="PTHR43102:SF2">
    <property type="entry name" value="GAF DOMAIN-CONTAINING PROTEIN"/>
    <property type="match status" value="1"/>
</dbReference>
<dbReference type="InterPro" id="IPR029016">
    <property type="entry name" value="GAF-like_dom_sf"/>
</dbReference>
<dbReference type="InterPro" id="IPR003661">
    <property type="entry name" value="HisK_dim/P_dom"/>
</dbReference>
<dbReference type="InterPro" id="IPR004358">
    <property type="entry name" value="Sig_transdc_His_kin-like_C"/>
</dbReference>
<accession>A0A089YZ46</accession>
<keyword evidence="3" id="KW-0597">Phosphoprotein</keyword>
<evidence type="ECO:0000313" key="6">
    <source>
        <dbReference type="Proteomes" id="UP000029499"/>
    </source>
</evidence>
<keyword evidence="5" id="KW-0808">Transferase</keyword>
<dbReference type="EC" id="2.7.13.3" evidence="2"/>
<dbReference type="Pfam" id="PF02518">
    <property type="entry name" value="HATPase_c"/>
    <property type="match status" value="1"/>
</dbReference>
<dbReference type="GO" id="GO:0000155">
    <property type="term" value="F:phosphorelay sensor kinase activity"/>
    <property type="evidence" value="ECO:0007669"/>
    <property type="project" value="InterPro"/>
</dbReference>
<dbReference type="InterPro" id="IPR036097">
    <property type="entry name" value="HisK_dim/P_sf"/>
</dbReference>
<dbReference type="InterPro" id="IPR036890">
    <property type="entry name" value="HATPase_C_sf"/>
</dbReference>
<name>A0A089YZ46_9PSED</name>
<keyword evidence="6" id="KW-1185">Reference proteome</keyword>
<protein>
    <recommendedName>
        <fullName evidence="2">histidine kinase</fullName>
        <ecNumber evidence="2">2.7.13.3</ecNumber>
    </recommendedName>
</protein>
<dbReference type="HOGENOM" id="CLU_000445_114_44_6"/>
<dbReference type="KEGG" id="prh:LT40_21175"/>
<evidence type="ECO:0000259" key="4">
    <source>
        <dbReference type="PROSITE" id="PS50109"/>
    </source>
</evidence>